<accession>A0A7H0LEF4</accession>
<dbReference type="RefSeq" id="WP_187760388.1">
    <property type="nucleotide sequence ID" value="NZ_CP061038.1"/>
</dbReference>
<keyword evidence="2" id="KW-1185">Reference proteome</keyword>
<gene>
    <name evidence="1" type="ORF">H3Z74_14860</name>
</gene>
<dbReference type="InterPro" id="IPR011330">
    <property type="entry name" value="Glyco_hydro/deAcase_b/a-brl"/>
</dbReference>
<evidence type="ECO:0000313" key="2">
    <source>
        <dbReference type="Proteomes" id="UP000516148"/>
    </source>
</evidence>
<dbReference type="Proteomes" id="UP000516148">
    <property type="component" value="Chromosome"/>
</dbReference>
<dbReference type="AlphaFoldDB" id="A0A7H0LEF4"/>
<dbReference type="Gene3D" id="3.20.20.370">
    <property type="entry name" value="Glycoside hydrolase/deacetylase"/>
    <property type="match status" value="1"/>
</dbReference>
<name>A0A7H0LEF4_9SPHN</name>
<proteinExistence type="predicted"/>
<dbReference type="EMBL" id="CP061038">
    <property type="protein sequence ID" value="QNQ08057.1"/>
    <property type="molecule type" value="Genomic_DNA"/>
</dbReference>
<sequence>MTSVFLTVDTELAWRHHAASLDVETIFKRSLEPAGVGLAYQLDRLARHGLKACFFVDPLPALLFGLEPMKRIVGAVIDAGQEVQLHLHPNWTGAAAGDGGKTHGRFELIDFPQAQQRDLISGATELLVAAGAPHPIAFRAGSYSANDDTLRALASLGFAYDSSHNGAEHPWPSAIGLPVRQIAPVSREGLIEVPVTLIEDRPGALRNFQICALSAGEMAAALDHAMAEAHAALTIVSHSFELANRAGTRPNAVHVRRFDALCAMLDDRRGDLPTVHFADRPALALDHADAPLGPNSLRTSWRRAEQLWSNMIEERAA</sequence>
<dbReference type="KEGG" id="spap:H3Z74_14860"/>
<reference evidence="1 2" key="1">
    <citation type="submission" date="2020-09" db="EMBL/GenBank/DDBJ databases">
        <title>Sphingomonas sp., a new species isolated from pork steak.</title>
        <authorList>
            <person name="Heidler von Heilborn D."/>
        </authorList>
    </citation>
    <scope>NUCLEOTIDE SEQUENCE [LARGE SCALE GENOMIC DNA]</scope>
    <source>
        <strain evidence="2">S8-3T</strain>
    </source>
</reference>
<protein>
    <submittedName>
        <fullName evidence="1">Polysaccharide deacetylase</fullName>
    </submittedName>
</protein>
<dbReference type="GO" id="GO:0005975">
    <property type="term" value="P:carbohydrate metabolic process"/>
    <property type="evidence" value="ECO:0007669"/>
    <property type="project" value="InterPro"/>
</dbReference>
<evidence type="ECO:0000313" key="1">
    <source>
        <dbReference type="EMBL" id="QNQ08057.1"/>
    </source>
</evidence>
<dbReference type="SUPFAM" id="SSF88713">
    <property type="entry name" value="Glycoside hydrolase/deacetylase"/>
    <property type="match status" value="1"/>
</dbReference>
<organism evidence="1 2">
    <name type="scientific">Sphingomonas alpina</name>
    <dbReference type="NCBI Taxonomy" id="653931"/>
    <lineage>
        <taxon>Bacteria</taxon>
        <taxon>Pseudomonadati</taxon>
        <taxon>Pseudomonadota</taxon>
        <taxon>Alphaproteobacteria</taxon>
        <taxon>Sphingomonadales</taxon>
        <taxon>Sphingomonadaceae</taxon>
        <taxon>Sphingomonas</taxon>
    </lineage>
</organism>